<dbReference type="OrthoDB" id="310217at2759"/>
<dbReference type="InterPro" id="IPR008271">
    <property type="entry name" value="Ser/Thr_kinase_AS"/>
</dbReference>
<reference evidence="11" key="1">
    <citation type="journal article" date="2020" name="Stud. Mycol.">
        <title>101 Dothideomycetes genomes: A test case for predicting lifestyles and emergence of pathogens.</title>
        <authorList>
            <person name="Haridas S."/>
            <person name="Albert R."/>
            <person name="Binder M."/>
            <person name="Bloem J."/>
            <person name="LaButti K."/>
            <person name="Salamov A."/>
            <person name="Andreopoulos B."/>
            <person name="Baker S."/>
            <person name="Barry K."/>
            <person name="Bills G."/>
            <person name="Bluhm B."/>
            <person name="Cannon C."/>
            <person name="Castanera R."/>
            <person name="Culley D."/>
            <person name="Daum C."/>
            <person name="Ezra D."/>
            <person name="Gonzalez J."/>
            <person name="Henrissat B."/>
            <person name="Kuo A."/>
            <person name="Liang C."/>
            <person name="Lipzen A."/>
            <person name="Lutzoni F."/>
            <person name="Magnuson J."/>
            <person name="Mondo S."/>
            <person name="Nolan M."/>
            <person name="Ohm R."/>
            <person name="Pangilinan J."/>
            <person name="Park H.-J."/>
            <person name="Ramirez L."/>
            <person name="Alfaro M."/>
            <person name="Sun H."/>
            <person name="Tritt A."/>
            <person name="Yoshinaga Y."/>
            <person name="Zwiers L.-H."/>
            <person name="Turgeon B."/>
            <person name="Goodwin S."/>
            <person name="Spatafora J."/>
            <person name="Crous P."/>
            <person name="Grigoriev I."/>
        </authorList>
    </citation>
    <scope>NUCLEOTIDE SEQUENCE [LARGE SCALE GENOMIC DNA]</scope>
    <source>
        <strain evidence="11">CBS 304.66</strain>
    </source>
</reference>
<keyword evidence="5" id="KW-0418">Kinase</keyword>
<organism evidence="10 11">
    <name type="scientific">Lojkania enalia</name>
    <dbReference type="NCBI Taxonomy" id="147567"/>
    <lineage>
        <taxon>Eukaryota</taxon>
        <taxon>Fungi</taxon>
        <taxon>Dikarya</taxon>
        <taxon>Ascomycota</taxon>
        <taxon>Pezizomycotina</taxon>
        <taxon>Dothideomycetes</taxon>
        <taxon>Pleosporomycetidae</taxon>
        <taxon>Pleosporales</taxon>
        <taxon>Pleosporales incertae sedis</taxon>
        <taxon>Lojkania</taxon>
    </lineage>
</organism>
<evidence type="ECO:0000256" key="3">
    <source>
        <dbReference type="ARBA" id="ARBA00022679"/>
    </source>
</evidence>
<accession>A0A9P4KHL0</accession>
<dbReference type="SMART" id="SM00220">
    <property type="entry name" value="S_TKc"/>
    <property type="match status" value="1"/>
</dbReference>
<keyword evidence="6" id="KW-0067">ATP-binding</keyword>
<dbReference type="CDD" id="cd00180">
    <property type="entry name" value="PKc"/>
    <property type="match status" value="1"/>
</dbReference>
<evidence type="ECO:0000256" key="2">
    <source>
        <dbReference type="ARBA" id="ARBA00022527"/>
    </source>
</evidence>
<dbReference type="PANTHER" id="PTHR43671">
    <property type="entry name" value="SERINE/THREONINE-PROTEIN KINASE NEK"/>
    <property type="match status" value="1"/>
</dbReference>
<keyword evidence="4" id="KW-0547">Nucleotide-binding</keyword>
<feature type="domain" description="Protein kinase" evidence="9">
    <location>
        <begin position="8"/>
        <end position="253"/>
    </location>
</feature>
<evidence type="ECO:0000256" key="1">
    <source>
        <dbReference type="ARBA" id="ARBA00012513"/>
    </source>
</evidence>
<keyword evidence="2" id="KW-0723">Serine/threonine-protein kinase</keyword>
<dbReference type="Gene3D" id="1.10.510.10">
    <property type="entry name" value="Transferase(Phosphotransferase) domain 1"/>
    <property type="match status" value="1"/>
</dbReference>
<dbReference type="Proteomes" id="UP000800093">
    <property type="component" value="Unassembled WGS sequence"/>
</dbReference>
<dbReference type="GO" id="GO:0005634">
    <property type="term" value="C:nucleus"/>
    <property type="evidence" value="ECO:0007669"/>
    <property type="project" value="TreeGrafter"/>
</dbReference>
<proteinExistence type="predicted"/>
<dbReference type="Pfam" id="PF00069">
    <property type="entry name" value="Pkinase"/>
    <property type="match status" value="1"/>
</dbReference>
<sequence>MSNVSKRYKLLQHFGQDNGGQNAGILLVMDRLTGKKYVEKQFSKREVADRWALHEIQVYENLRSQFIVRSVSSYLDDRHKYGSVFLEFCDVGSLTKVMEKHSSGGVYVPERFVWHVFICLAKAIRFAHYGNVAISNGGVPWIGVIHRDLKPDNVFLKSGGGFYPDVKLGDFGCAIGMAEQYDSGVAMCTPNFEPPEYPNFIPQSDVHQLGSTILCLCGLQYNPSSVRLSYLNYSQQLRQFIKACIKTHPIDRP</sequence>
<feature type="non-terminal residue" evidence="10">
    <location>
        <position position="253"/>
    </location>
</feature>
<evidence type="ECO:0000256" key="4">
    <source>
        <dbReference type="ARBA" id="ARBA00022741"/>
    </source>
</evidence>
<protein>
    <recommendedName>
        <fullName evidence="1">non-specific serine/threonine protein kinase</fullName>
        <ecNumber evidence="1">2.7.11.1</ecNumber>
    </recommendedName>
</protein>
<evidence type="ECO:0000313" key="11">
    <source>
        <dbReference type="Proteomes" id="UP000800093"/>
    </source>
</evidence>
<gene>
    <name evidence="10" type="ORF">CC78DRAFT_420353</name>
</gene>
<comment type="caution">
    <text evidence="10">The sequence shown here is derived from an EMBL/GenBank/DDBJ whole genome shotgun (WGS) entry which is preliminary data.</text>
</comment>
<dbReference type="PROSITE" id="PS50011">
    <property type="entry name" value="PROTEIN_KINASE_DOM"/>
    <property type="match status" value="1"/>
</dbReference>
<dbReference type="SUPFAM" id="SSF56112">
    <property type="entry name" value="Protein kinase-like (PK-like)"/>
    <property type="match status" value="1"/>
</dbReference>
<dbReference type="PROSITE" id="PS00108">
    <property type="entry name" value="PROTEIN_KINASE_ST"/>
    <property type="match status" value="1"/>
</dbReference>
<comment type="catalytic activity">
    <reaction evidence="7">
        <text>L-threonyl-[protein] + ATP = O-phospho-L-threonyl-[protein] + ADP + H(+)</text>
        <dbReference type="Rhea" id="RHEA:46608"/>
        <dbReference type="Rhea" id="RHEA-COMP:11060"/>
        <dbReference type="Rhea" id="RHEA-COMP:11605"/>
        <dbReference type="ChEBI" id="CHEBI:15378"/>
        <dbReference type="ChEBI" id="CHEBI:30013"/>
        <dbReference type="ChEBI" id="CHEBI:30616"/>
        <dbReference type="ChEBI" id="CHEBI:61977"/>
        <dbReference type="ChEBI" id="CHEBI:456216"/>
        <dbReference type="EC" id="2.7.11.1"/>
    </reaction>
</comment>
<dbReference type="EC" id="2.7.11.1" evidence="1"/>
<dbReference type="GO" id="GO:0004674">
    <property type="term" value="F:protein serine/threonine kinase activity"/>
    <property type="evidence" value="ECO:0007669"/>
    <property type="project" value="UniProtKB-KW"/>
</dbReference>
<dbReference type="EMBL" id="ML986584">
    <property type="protein sequence ID" value="KAF2268891.1"/>
    <property type="molecule type" value="Genomic_DNA"/>
</dbReference>
<evidence type="ECO:0000256" key="7">
    <source>
        <dbReference type="ARBA" id="ARBA00047899"/>
    </source>
</evidence>
<evidence type="ECO:0000256" key="5">
    <source>
        <dbReference type="ARBA" id="ARBA00022777"/>
    </source>
</evidence>
<dbReference type="InterPro" id="IPR050660">
    <property type="entry name" value="NEK_Ser/Thr_kinase"/>
</dbReference>
<evidence type="ECO:0000313" key="10">
    <source>
        <dbReference type="EMBL" id="KAF2268891.1"/>
    </source>
</evidence>
<evidence type="ECO:0000256" key="6">
    <source>
        <dbReference type="ARBA" id="ARBA00022840"/>
    </source>
</evidence>
<evidence type="ECO:0000256" key="8">
    <source>
        <dbReference type="ARBA" id="ARBA00048679"/>
    </source>
</evidence>
<keyword evidence="3" id="KW-0808">Transferase</keyword>
<evidence type="ECO:0000259" key="9">
    <source>
        <dbReference type="PROSITE" id="PS50011"/>
    </source>
</evidence>
<dbReference type="InterPro" id="IPR000719">
    <property type="entry name" value="Prot_kinase_dom"/>
</dbReference>
<comment type="catalytic activity">
    <reaction evidence="8">
        <text>L-seryl-[protein] + ATP = O-phospho-L-seryl-[protein] + ADP + H(+)</text>
        <dbReference type="Rhea" id="RHEA:17989"/>
        <dbReference type="Rhea" id="RHEA-COMP:9863"/>
        <dbReference type="Rhea" id="RHEA-COMP:11604"/>
        <dbReference type="ChEBI" id="CHEBI:15378"/>
        <dbReference type="ChEBI" id="CHEBI:29999"/>
        <dbReference type="ChEBI" id="CHEBI:30616"/>
        <dbReference type="ChEBI" id="CHEBI:83421"/>
        <dbReference type="ChEBI" id="CHEBI:456216"/>
        <dbReference type="EC" id="2.7.11.1"/>
    </reaction>
</comment>
<dbReference type="AlphaFoldDB" id="A0A9P4KHL0"/>
<dbReference type="PANTHER" id="PTHR43671:SF98">
    <property type="entry name" value="SERINE_THREONINE-PROTEIN KINASE NEK11"/>
    <property type="match status" value="1"/>
</dbReference>
<dbReference type="GO" id="GO:0005524">
    <property type="term" value="F:ATP binding"/>
    <property type="evidence" value="ECO:0007669"/>
    <property type="project" value="UniProtKB-KW"/>
</dbReference>
<dbReference type="InterPro" id="IPR011009">
    <property type="entry name" value="Kinase-like_dom_sf"/>
</dbReference>
<keyword evidence="11" id="KW-1185">Reference proteome</keyword>
<name>A0A9P4KHL0_9PLEO</name>